<protein>
    <submittedName>
        <fullName evidence="1">Uncharacterized protein</fullName>
    </submittedName>
</protein>
<dbReference type="Proteomes" id="UP000092839">
    <property type="component" value="Chromosome"/>
</dbReference>
<name>A0A1B1UD00_9BRAD</name>
<dbReference type="AlphaFoldDB" id="A0A1B1UD00"/>
<dbReference type="KEGG" id="bic:LMTR13_11235"/>
<organism evidence="1 2">
    <name type="scientific">Bradyrhizobium icense</name>
    <dbReference type="NCBI Taxonomy" id="1274631"/>
    <lineage>
        <taxon>Bacteria</taxon>
        <taxon>Pseudomonadati</taxon>
        <taxon>Pseudomonadota</taxon>
        <taxon>Alphaproteobacteria</taxon>
        <taxon>Hyphomicrobiales</taxon>
        <taxon>Nitrobacteraceae</taxon>
        <taxon>Bradyrhizobium</taxon>
    </lineage>
</organism>
<gene>
    <name evidence="1" type="ORF">LMTR13_11235</name>
</gene>
<dbReference type="EMBL" id="CP016428">
    <property type="protein sequence ID" value="ANW00652.1"/>
    <property type="molecule type" value="Genomic_DNA"/>
</dbReference>
<sequence length="66" mass="7473">MAEETYSHEGPQCPHCGRQFTADEPHYYDEQGYTEDECDQCGNKFSVSVNHSVSWICDAIPSQEGK</sequence>
<dbReference type="RefSeq" id="WP_065727928.1">
    <property type="nucleotide sequence ID" value="NZ_CP016428.1"/>
</dbReference>
<reference evidence="1 2" key="1">
    <citation type="submission" date="2016-07" db="EMBL/GenBank/DDBJ databases">
        <title>Complete genome sequence of Bradyrhizobium icense LMTR 13T, a potential inoculant strain isolated from lima bean (Phaseolus lunatus) in Peru.</title>
        <authorList>
            <person name="Ormeno-Orrillo E."/>
            <person name="Duran D."/>
            <person name="Rogel M.A."/>
            <person name="Rey L."/>
            <person name="Imperial J."/>
            <person name="Ruiz-Argueso T."/>
            <person name="Martinez-Romero E."/>
        </authorList>
    </citation>
    <scope>NUCLEOTIDE SEQUENCE [LARGE SCALE GENOMIC DNA]</scope>
    <source>
        <strain evidence="1 2">LMTR 13</strain>
    </source>
</reference>
<evidence type="ECO:0000313" key="1">
    <source>
        <dbReference type="EMBL" id="ANW00652.1"/>
    </source>
</evidence>
<dbReference type="STRING" id="1274631.LMTR13_11235"/>
<evidence type="ECO:0000313" key="2">
    <source>
        <dbReference type="Proteomes" id="UP000092839"/>
    </source>
</evidence>
<accession>A0A1B1UD00</accession>
<keyword evidence="2" id="KW-1185">Reference proteome</keyword>
<proteinExistence type="predicted"/>
<dbReference type="OrthoDB" id="9984644at2"/>